<dbReference type="EMBL" id="JACXVP010000011">
    <property type="protein sequence ID" value="KAG5576336.1"/>
    <property type="molecule type" value="Genomic_DNA"/>
</dbReference>
<protein>
    <submittedName>
        <fullName evidence="1">Uncharacterized protein</fullName>
    </submittedName>
</protein>
<gene>
    <name evidence="1" type="ORF">H5410_056470</name>
</gene>
<reference evidence="1 2" key="1">
    <citation type="submission" date="2020-09" db="EMBL/GenBank/DDBJ databases">
        <title>De no assembly of potato wild relative species, Solanum commersonii.</title>
        <authorList>
            <person name="Cho K."/>
        </authorList>
    </citation>
    <scope>NUCLEOTIDE SEQUENCE [LARGE SCALE GENOMIC DNA]</scope>
    <source>
        <strain evidence="1">LZ3.2</strain>
        <tissue evidence="1">Leaf</tissue>
    </source>
</reference>
<name>A0A9J5WMS4_SOLCO</name>
<evidence type="ECO:0000313" key="1">
    <source>
        <dbReference type="EMBL" id="KAG5576336.1"/>
    </source>
</evidence>
<dbReference type="AlphaFoldDB" id="A0A9J5WMS4"/>
<comment type="caution">
    <text evidence="1">The sequence shown here is derived from an EMBL/GenBank/DDBJ whole genome shotgun (WGS) entry which is preliminary data.</text>
</comment>
<evidence type="ECO:0000313" key="2">
    <source>
        <dbReference type="Proteomes" id="UP000824120"/>
    </source>
</evidence>
<keyword evidence="2" id="KW-1185">Reference proteome</keyword>
<sequence>MESIGLDGEISHFQSMDLLVIQISTSFLPKIFMDVHQDLSCGVDWSRWAKRLNFKVKRSQSR</sequence>
<proteinExistence type="predicted"/>
<dbReference type="Proteomes" id="UP000824120">
    <property type="component" value="Chromosome 11"/>
</dbReference>
<organism evidence="1 2">
    <name type="scientific">Solanum commersonii</name>
    <name type="common">Commerson's wild potato</name>
    <name type="synonym">Commerson's nightshade</name>
    <dbReference type="NCBI Taxonomy" id="4109"/>
    <lineage>
        <taxon>Eukaryota</taxon>
        <taxon>Viridiplantae</taxon>
        <taxon>Streptophyta</taxon>
        <taxon>Embryophyta</taxon>
        <taxon>Tracheophyta</taxon>
        <taxon>Spermatophyta</taxon>
        <taxon>Magnoliopsida</taxon>
        <taxon>eudicotyledons</taxon>
        <taxon>Gunneridae</taxon>
        <taxon>Pentapetalae</taxon>
        <taxon>asterids</taxon>
        <taxon>lamiids</taxon>
        <taxon>Solanales</taxon>
        <taxon>Solanaceae</taxon>
        <taxon>Solanoideae</taxon>
        <taxon>Solaneae</taxon>
        <taxon>Solanum</taxon>
    </lineage>
</organism>
<accession>A0A9J5WMS4</accession>